<dbReference type="OrthoDB" id="4159154at2759"/>
<proteinExistence type="predicted"/>
<evidence type="ECO:0000313" key="2">
    <source>
        <dbReference type="Proteomes" id="UP000053789"/>
    </source>
</evidence>
<dbReference type="GeneID" id="27695982"/>
<sequence length="100" mass="10690">MWNGHVASAGKNHSTITRISQSAGYTFSLAQIIGGDAGQQLLLAYHHRTLDTKAPFVLPVPGNASVGLTVLGFLYSSPSLGWTEPWKEHGALVATPRILH</sequence>
<organism evidence="1 2">
    <name type="scientific">Cladophialophora bantiana (strain ATCC 10958 / CBS 173.52 / CDC B-1940 / NIH 8579)</name>
    <name type="common">Xylohypha bantiana</name>
    <dbReference type="NCBI Taxonomy" id="1442370"/>
    <lineage>
        <taxon>Eukaryota</taxon>
        <taxon>Fungi</taxon>
        <taxon>Dikarya</taxon>
        <taxon>Ascomycota</taxon>
        <taxon>Pezizomycotina</taxon>
        <taxon>Eurotiomycetes</taxon>
        <taxon>Chaetothyriomycetidae</taxon>
        <taxon>Chaetothyriales</taxon>
        <taxon>Herpotrichiellaceae</taxon>
        <taxon>Cladophialophora</taxon>
    </lineage>
</organism>
<reference evidence="1" key="1">
    <citation type="submission" date="2015-01" db="EMBL/GenBank/DDBJ databases">
        <title>The Genome Sequence of Cladophialophora bantiana CBS 173.52.</title>
        <authorList>
            <consortium name="The Broad Institute Genomics Platform"/>
            <person name="Cuomo C."/>
            <person name="de Hoog S."/>
            <person name="Gorbushina A."/>
            <person name="Stielow B."/>
            <person name="Teixiera M."/>
            <person name="Abouelleil A."/>
            <person name="Chapman S.B."/>
            <person name="Priest M."/>
            <person name="Young S.K."/>
            <person name="Wortman J."/>
            <person name="Nusbaum C."/>
            <person name="Birren B."/>
        </authorList>
    </citation>
    <scope>NUCLEOTIDE SEQUENCE [LARGE SCALE GENOMIC DNA]</scope>
    <source>
        <strain evidence="1">CBS 173.52</strain>
    </source>
</reference>
<evidence type="ECO:0000313" key="1">
    <source>
        <dbReference type="EMBL" id="KIW95988.1"/>
    </source>
</evidence>
<keyword evidence="2" id="KW-1185">Reference proteome</keyword>
<gene>
    <name evidence="1" type="ORF">Z519_03054</name>
</gene>
<dbReference type="RefSeq" id="XP_016622657.1">
    <property type="nucleotide sequence ID" value="XM_016760807.1"/>
</dbReference>
<dbReference type="EMBL" id="KN846983">
    <property type="protein sequence ID" value="KIW95988.1"/>
    <property type="molecule type" value="Genomic_DNA"/>
</dbReference>
<dbReference type="HOGENOM" id="CLU_2305776_0_0_1"/>
<dbReference type="VEuPathDB" id="FungiDB:Z519_03054"/>
<name>A0A0D2HRB2_CLAB1</name>
<dbReference type="Proteomes" id="UP000053789">
    <property type="component" value="Unassembled WGS sequence"/>
</dbReference>
<protein>
    <submittedName>
        <fullName evidence="1">Uncharacterized protein</fullName>
    </submittedName>
</protein>
<dbReference type="AlphaFoldDB" id="A0A0D2HRB2"/>
<accession>A0A0D2HRB2</accession>